<sequence>MDRRSGEREETLDTPRVVARAPAAAAATPTAAAIESDASESVPCVRRCGICGRIGCDSRRDIRLVGVEMSYGLCPRCGCPDIVESGRCWYCTKCEATFPAPSVGPRLEPLGKAVCPKCGSGNIKRPLDTPTIECDDCGALFTAKTRNPFSPYCDSTAISGPPPHKREVTVSWADVAGWMGVLSVVGVLAFLLWWLLP</sequence>
<name>A0A0F9FMU2_9ZZZZ</name>
<evidence type="ECO:0000313" key="2">
    <source>
        <dbReference type="EMBL" id="KKL87548.1"/>
    </source>
</evidence>
<keyword evidence="1" id="KW-0472">Membrane</keyword>
<reference evidence="2" key="1">
    <citation type="journal article" date="2015" name="Nature">
        <title>Complex archaea that bridge the gap between prokaryotes and eukaryotes.</title>
        <authorList>
            <person name="Spang A."/>
            <person name="Saw J.H."/>
            <person name="Jorgensen S.L."/>
            <person name="Zaremba-Niedzwiedzka K."/>
            <person name="Martijn J."/>
            <person name="Lind A.E."/>
            <person name="van Eijk R."/>
            <person name="Schleper C."/>
            <person name="Guy L."/>
            <person name="Ettema T.J."/>
        </authorList>
    </citation>
    <scope>NUCLEOTIDE SEQUENCE</scope>
</reference>
<feature type="transmembrane region" description="Helical" evidence="1">
    <location>
        <begin position="175"/>
        <end position="196"/>
    </location>
</feature>
<proteinExistence type="predicted"/>
<keyword evidence="1" id="KW-0812">Transmembrane</keyword>
<keyword evidence="1" id="KW-1133">Transmembrane helix</keyword>
<protein>
    <submittedName>
        <fullName evidence="2">Uncharacterized protein</fullName>
    </submittedName>
</protein>
<comment type="caution">
    <text evidence="2">The sequence shown here is derived from an EMBL/GenBank/DDBJ whole genome shotgun (WGS) entry which is preliminary data.</text>
</comment>
<accession>A0A0F9FMU2</accession>
<gene>
    <name evidence="2" type="ORF">LCGC14_1933620</name>
</gene>
<evidence type="ECO:0000256" key="1">
    <source>
        <dbReference type="SAM" id="Phobius"/>
    </source>
</evidence>
<organism evidence="2">
    <name type="scientific">marine sediment metagenome</name>
    <dbReference type="NCBI Taxonomy" id="412755"/>
    <lineage>
        <taxon>unclassified sequences</taxon>
        <taxon>metagenomes</taxon>
        <taxon>ecological metagenomes</taxon>
    </lineage>
</organism>
<dbReference type="AlphaFoldDB" id="A0A0F9FMU2"/>
<dbReference type="EMBL" id="LAZR01020809">
    <property type="protein sequence ID" value="KKL87548.1"/>
    <property type="molecule type" value="Genomic_DNA"/>
</dbReference>